<keyword evidence="3" id="KW-0540">Nuclease</keyword>
<feature type="domain" description="DHHA1" evidence="2">
    <location>
        <begin position="343"/>
        <end position="432"/>
    </location>
</feature>
<dbReference type="Pfam" id="PF01368">
    <property type="entry name" value="DHH"/>
    <property type="match status" value="1"/>
</dbReference>
<dbReference type="PANTHER" id="PTHR30255">
    <property type="entry name" value="SINGLE-STRANDED-DNA-SPECIFIC EXONUCLEASE RECJ"/>
    <property type="match status" value="1"/>
</dbReference>
<name>A0A075WJ48_ARCFL</name>
<dbReference type="GeneID" id="24794299"/>
<dbReference type="InterPro" id="IPR003156">
    <property type="entry name" value="DHHA1_dom"/>
</dbReference>
<evidence type="ECO:0000313" key="3">
    <source>
        <dbReference type="EMBL" id="AIG97578.1"/>
    </source>
</evidence>
<accession>A0A075WJ48</accession>
<keyword evidence="3" id="KW-0269">Exonuclease</keyword>
<dbReference type="InterPro" id="IPR051673">
    <property type="entry name" value="SSDNA_exonuclease_RecJ"/>
</dbReference>
<gene>
    <name evidence="3" type="ORF">AFULGI_00007810</name>
</gene>
<organism evidence="3 4">
    <name type="scientific">Archaeoglobus fulgidus DSM 8774</name>
    <dbReference type="NCBI Taxonomy" id="1344584"/>
    <lineage>
        <taxon>Archaea</taxon>
        <taxon>Methanobacteriati</taxon>
        <taxon>Methanobacteriota</taxon>
        <taxon>Archaeoglobi</taxon>
        <taxon>Archaeoglobales</taxon>
        <taxon>Archaeoglobaceae</taxon>
        <taxon>Archaeoglobus</taxon>
    </lineage>
</organism>
<dbReference type="InterPro" id="IPR038763">
    <property type="entry name" value="DHH_sf"/>
</dbReference>
<dbReference type="GO" id="GO:0003676">
    <property type="term" value="F:nucleic acid binding"/>
    <property type="evidence" value="ECO:0007669"/>
    <property type="project" value="InterPro"/>
</dbReference>
<dbReference type="InterPro" id="IPR001667">
    <property type="entry name" value="DDH_dom"/>
</dbReference>
<evidence type="ECO:0000259" key="1">
    <source>
        <dbReference type="Pfam" id="PF01368"/>
    </source>
</evidence>
<dbReference type="Pfam" id="PF02272">
    <property type="entry name" value="DHHA1"/>
    <property type="match status" value="1"/>
</dbReference>
<sequence>MSSGSAINLLRERARRAADLVARHDFIRIYTHHDADGISAGAIIAKALLKAGKAFHITFLKGLNEPFEYEQGELLLFADMGSGYADLISQVDTDVVILDHHIPNGEIRPKRNLAHVNPHLVGMDGTFELSASGVCYFFANELGRNRELASVALIGALGDKQRMVGGNEEILRNGLEAGVVEERKGVSLPSGKLRDVLVQSLEPFLDFYGKEEELEEFLEKARLDGDKEFDELSDEEIRRLADAIVLRLLKMNAYTGIFSQIVGKRLILKNLLIKNAVTAVDVVNSCGRIGAMSTALAMLLGDVEAMNRAIRINNEYVIQTLEELKKWRNEVKEGFCIRYLVMENGLSASPIATIFSRYVFTDKPLIVVNIKNEYAKVSARTNEALAERVDLAEVMRLAAEKVGGRGGGHRVAAGANITPDKVEEFLKEVDRLCCAMLA</sequence>
<dbReference type="Gene3D" id="3.10.310.30">
    <property type="match status" value="1"/>
</dbReference>
<dbReference type="Proteomes" id="UP000028501">
    <property type="component" value="Chromosome"/>
</dbReference>
<dbReference type="HOGENOM" id="CLU_042622_0_0_2"/>
<dbReference type="RefSeq" id="WP_010878202.1">
    <property type="nucleotide sequence ID" value="NZ_CP006577.1"/>
</dbReference>
<dbReference type="GO" id="GO:0004527">
    <property type="term" value="F:exonuclease activity"/>
    <property type="evidence" value="ECO:0007669"/>
    <property type="project" value="UniProtKB-KW"/>
</dbReference>
<dbReference type="EMBL" id="CP006577">
    <property type="protein sequence ID" value="AIG97578.1"/>
    <property type="molecule type" value="Genomic_DNA"/>
</dbReference>
<feature type="domain" description="DDH" evidence="1">
    <location>
        <begin position="27"/>
        <end position="155"/>
    </location>
</feature>
<evidence type="ECO:0000259" key="2">
    <source>
        <dbReference type="Pfam" id="PF02272"/>
    </source>
</evidence>
<dbReference type="SUPFAM" id="SSF64182">
    <property type="entry name" value="DHH phosphoesterases"/>
    <property type="match status" value="1"/>
</dbReference>
<dbReference type="PANTHER" id="PTHR30255:SF2">
    <property type="entry name" value="SINGLE-STRANDED-DNA-SPECIFIC EXONUCLEASE RECJ"/>
    <property type="match status" value="1"/>
</dbReference>
<dbReference type="Gene3D" id="3.90.1640.30">
    <property type="match status" value="1"/>
</dbReference>
<dbReference type="KEGG" id="afg:AFULGI_00007810"/>
<proteinExistence type="predicted"/>
<keyword evidence="3" id="KW-0378">Hydrolase</keyword>
<evidence type="ECO:0000313" key="4">
    <source>
        <dbReference type="Proteomes" id="UP000028501"/>
    </source>
</evidence>
<dbReference type="AlphaFoldDB" id="A0A075WJ48"/>
<reference evidence="3 4" key="1">
    <citation type="submission" date="2013-07" db="EMBL/GenBank/DDBJ databases">
        <title>Genome of Archaeoglobus fulgidus.</title>
        <authorList>
            <person name="Fiebig A."/>
            <person name="Birkeland N.-K."/>
        </authorList>
    </citation>
    <scope>NUCLEOTIDE SEQUENCE [LARGE SCALE GENOMIC DNA]</scope>
    <source>
        <strain evidence="3 4">DSM 8774</strain>
    </source>
</reference>
<protein>
    <submittedName>
        <fullName evidence="3">Single-stranded DNA-specific exonuclease</fullName>
    </submittedName>
</protein>